<evidence type="ECO:0000313" key="2">
    <source>
        <dbReference type="EMBL" id="KAJ9556496.1"/>
    </source>
</evidence>
<reference evidence="2" key="1">
    <citation type="submission" date="2023-03" db="EMBL/GenBank/DDBJ databases">
        <title>Chromosome-scale reference genome and RAD-based genetic map of yellow starthistle (Centaurea solstitialis) reveal putative structural variation and QTLs associated with invader traits.</title>
        <authorList>
            <person name="Reatini B."/>
            <person name="Cang F.A."/>
            <person name="Jiang Q."/>
            <person name="Mckibben M.T.W."/>
            <person name="Barker M.S."/>
            <person name="Rieseberg L.H."/>
            <person name="Dlugosch K.M."/>
        </authorList>
    </citation>
    <scope>NUCLEOTIDE SEQUENCE</scope>
    <source>
        <strain evidence="2">CAN-66</strain>
        <tissue evidence="2">Leaf</tissue>
    </source>
</reference>
<sequence length="93" mass="10456">MASKRTRSTSTSTSAPNLNYRAPDGSHAFTYFMNDTTLDASKQTEYQDIMDRIKARSIVIPRRTDWATLQALEIDGEVKATLEKYAIGEHGLE</sequence>
<dbReference type="EMBL" id="JARYMX010000003">
    <property type="protein sequence ID" value="KAJ9556496.1"/>
    <property type="molecule type" value="Genomic_DNA"/>
</dbReference>
<dbReference type="AlphaFoldDB" id="A0AA38TJI9"/>
<keyword evidence="3" id="KW-1185">Reference proteome</keyword>
<organism evidence="2 3">
    <name type="scientific">Centaurea solstitialis</name>
    <name type="common">yellow star-thistle</name>
    <dbReference type="NCBI Taxonomy" id="347529"/>
    <lineage>
        <taxon>Eukaryota</taxon>
        <taxon>Viridiplantae</taxon>
        <taxon>Streptophyta</taxon>
        <taxon>Embryophyta</taxon>
        <taxon>Tracheophyta</taxon>
        <taxon>Spermatophyta</taxon>
        <taxon>Magnoliopsida</taxon>
        <taxon>eudicotyledons</taxon>
        <taxon>Gunneridae</taxon>
        <taxon>Pentapetalae</taxon>
        <taxon>asterids</taxon>
        <taxon>campanulids</taxon>
        <taxon>Asterales</taxon>
        <taxon>Asteraceae</taxon>
        <taxon>Carduoideae</taxon>
        <taxon>Cardueae</taxon>
        <taxon>Centaureinae</taxon>
        <taxon>Centaurea</taxon>
    </lineage>
</organism>
<proteinExistence type="predicted"/>
<gene>
    <name evidence="2" type="ORF">OSB04_011110</name>
</gene>
<feature type="region of interest" description="Disordered" evidence="1">
    <location>
        <begin position="1"/>
        <end position="21"/>
    </location>
</feature>
<name>A0AA38TJI9_9ASTR</name>
<comment type="caution">
    <text evidence="2">The sequence shown here is derived from an EMBL/GenBank/DDBJ whole genome shotgun (WGS) entry which is preliminary data.</text>
</comment>
<accession>A0AA38TJI9</accession>
<evidence type="ECO:0000256" key="1">
    <source>
        <dbReference type="SAM" id="MobiDB-lite"/>
    </source>
</evidence>
<evidence type="ECO:0000313" key="3">
    <source>
        <dbReference type="Proteomes" id="UP001172457"/>
    </source>
</evidence>
<dbReference type="Proteomes" id="UP001172457">
    <property type="component" value="Chromosome 3"/>
</dbReference>
<protein>
    <submittedName>
        <fullName evidence="2">Uncharacterized protein</fullName>
    </submittedName>
</protein>